<evidence type="ECO:0000256" key="1">
    <source>
        <dbReference type="SAM" id="Phobius"/>
    </source>
</evidence>
<accession>Q113L5</accession>
<name>Q113L5_TRIEI</name>
<dbReference type="HOGENOM" id="CLU_1712469_0_0_3"/>
<evidence type="ECO:0000313" key="2">
    <source>
        <dbReference type="EMBL" id="ABG51309.1"/>
    </source>
</evidence>
<dbReference type="EMBL" id="CP000393">
    <property type="protein sequence ID" value="ABG51309.1"/>
    <property type="molecule type" value="Genomic_DNA"/>
</dbReference>
<keyword evidence="1" id="KW-0472">Membrane</keyword>
<keyword evidence="1" id="KW-0812">Transmembrane</keyword>
<dbReference type="STRING" id="203124.Tery_2068"/>
<dbReference type="KEGG" id="ter:Tery_2068"/>
<sequence length="153" mass="16714">MLLCSEHIQIVQLSNMKWIFLGMLSVATLLSVILPAKSNQLNNFYESCYKNGNVQSCAALGILCGEGNSRACNLVNTATQGGIAQINYYCRQRNNTRACNFLALINQSGGPRNLGRFCRRGDRRACNALSVIACYASENARAGRGPRCTLLSE</sequence>
<gene>
    <name evidence="2" type="ordered locus">Tery_2068</name>
</gene>
<proteinExistence type="predicted"/>
<feature type="transmembrane region" description="Helical" evidence="1">
    <location>
        <begin position="18"/>
        <end position="36"/>
    </location>
</feature>
<dbReference type="AlphaFoldDB" id="Q113L5"/>
<reference evidence="2" key="1">
    <citation type="submission" date="2006-06" db="EMBL/GenBank/DDBJ databases">
        <title>Complete sequence of Trichodesmium erythraeum IMS101.</title>
        <authorList>
            <consortium name="US DOE Joint Genome Institute"/>
            <person name="Copeland A."/>
            <person name="Lucas S."/>
            <person name="Lapidus A."/>
            <person name="Barry K."/>
            <person name="Detter J.C."/>
            <person name="Glavina del Rio T."/>
            <person name="Hammon N."/>
            <person name="Israni S."/>
            <person name="Dalin E."/>
            <person name="Tice H."/>
            <person name="Pitluck S."/>
            <person name="Kiss H."/>
            <person name="Munk A.C."/>
            <person name="Brettin T."/>
            <person name="Bruce D."/>
            <person name="Han C."/>
            <person name="Tapia R."/>
            <person name="Gilna P."/>
            <person name="Schmutz J."/>
            <person name="Larimer F."/>
            <person name="Land M."/>
            <person name="Hauser L."/>
            <person name="Kyrpides N."/>
            <person name="Kim E."/>
            <person name="Richardson P."/>
        </authorList>
    </citation>
    <scope>NUCLEOTIDE SEQUENCE [LARGE SCALE GENOMIC DNA]</scope>
    <source>
        <strain evidence="2">IMS101</strain>
    </source>
</reference>
<organism evidence="2">
    <name type="scientific">Trichodesmium erythraeum (strain IMS101)</name>
    <dbReference type="NCBI Taxonomy" id="203124"/>
    <lineage>
        <taxon>Bacteria</taxon>
        <taxon>Bacillati</taxon>
        <taxon>Cyanobacteriota</taxon>
        <taxon>Cyanophyceae</taxon>
        <taxon>Oscillatoriophycideae</taxon>
        <taxon>Oscillatoriales</taxon>
        <taxon>Microcoleaceae</taxon>
        <taxon>Trichodesmium</taxon>
    </lineage>
</organism>
<keyword evidence="1" id="KW-1133">Transmembrane helix</keyword>
<protein>
    <submittedName>
        <fullName evidence="2">Uncharacterized protein</fullName>
    </submittedName>
</protein>